<evidence type="ECO:0000256" key="9">
    <source>
        <dbReference type="ARBA" id="ARBA00022842"/>
    </source>
</evidence>
<proteinExistence type="predicted"/>
<dbReference type="PROSITE" id="PS50112">
    <property type="entry name" value="PAS"/>
    <property type="match status" value="2"/>
</dbReference>
<comment type="function">
    <text evidence="13">Primarily acts as an independent SigF regulator that is sensitive to the osmosensory signal, mediating the cross talk of PknD with the SigF regulon. Possesses both phosphatase and kinase activities. The kinase domain functions as a classic anti-sigma factor-like kinase to phosphorylate the anti-anti-sigma factor domain at the canonical regulatory site, and the phosphatase domain antagonizes this activity.</text>
</comment>
<evidence type="ECO:0000259" key="17">
    <source>
        <dbReference type="PROSITE" id="PS51746"/>
    </source>
</evidence>
<dbReference type="SMART" id="SM00331">
    <property type="entry name" value="PP2C_SIG"/>
    <property type="match status" value="1"/>
</dbReference>
<evidence type="ECO:0000256" key="8">
    <source>
        <dbReference type="ARBA" id="ARBA00022840"/>
    </source>
</evidence>
<dbReference type="FunFam" id="3.60.40.10:FF:000005">
    <property type="entry name" value="Serine/threonine protein phosphatase"/>
    <property type="match status" value="1"/>
</dbReference>
<evidence type="ECO:0000256" key="6">
    <source>
        <dbReference type="ARBA" id="ARBA00022777"/>
    </source>
</evidence>
<dbReference type="RefSeq" id="WP_114055698.1">
    <property type="nucleotide sequence ID" value="NZ_CP030862.1"/>
</dbReference>
<dbReference type="InterPro" id="IPR052016">
    <property type="entry name" value="Bact_Sigma-Reg"/>
</dbReference>
<dbReference type="SMART" id="SM00091">
    <property type="entry name" value="PAS"/>
    <property type="match status" value="2"/>
</dbReference>
<dbReference type="NCBIfam" id="TIGR00229">
    <property type="entry name" value="sensory_box"/>
    <property type="match status" value="2"/>
</dbReference>
<keyword evidence="2" id="KW-0597">Phosphoprotein</keyword>
<dbReference type="EMBL" id="CP030862">
    <property type="protein sequence ID" value="AXE24508.1"/>
    <property type="molecule type" value="Genomic_DNA"/>
</dbReference>
<keyword evidence="19" id="KW-1185">Reference proteome</keyword>
<dbReference type="InterPro" id="IPR001932">
    <property type="entry name" value="PPM-type_phosphatase-like_dom"/>
</dbReference>
<dbReference type="InterPro" id="IPR035965">
    <property type="entry name" value="PAS-like_dom_sf"/>
</dbReference>
<dbReference type="AlphaFoldDB" id="A0A344U0T7"/>
<dbReference type="InterPro" id="IPR013656">
    <property type="entry name" value="PAS_4"/>
</dbReference>
<evidence type="ECO:0000256" key="3">
    <source>
        <dbReference type="ARBA" id="ARBA00022679"/>
    </source>
</evidence>
<dbReference type="PROSITE" id="PS51746">
    <property type="entry name" value="PPM_2"/>
    <property type="match status" value="1"/>
</dbReference>
<evidence type="ECO:0000256" key="15">
    <source>
        <dbReference type="ARBA" id="ARBA00081350"/>
    </source>
</evidence>
<dbReference type="Gene3D" id="3.30.450.40">
    <property type="match status" value="1"/>
</dbReference>
<evidence type="ECO:0000256" key="7">
    <source>
        <dbReference type="ARBA" id="ARBA00022801"/>
    </source>
</evidence>
<dbReference type="FunFam" id="3.30.450.40:FF:000035">
    <property type="entry name" value="PAS sensor protein"/>
    <property type="match status" value="1"/>
</dbReference>
<dbReference type="InterPro" id="IPR029016">
    <property type="entry name" value="GAF-like_dom_sf"/>
</dbReference>
<dbReference type="GO" id="GO:0004722">
    <property type="term" value="F:protein serine/threonine phosphatase activity"/>
    <property type="evidence" value="ECO:0007669"/>
    <property type="project" value="UniProtKB-EC"/>
</dbReference>
<dbReference type="PANTHER" id="PTHR43156:SF2">
    <property type="entry name" value="STAGE II SPORULATION PROTEIN E"/>
    <property type="match status" value="1"/>
</dbReference>
<dbReference type="Proteomes" id="UP000252004">
    <property type="component" value="Chromosome"/>
</dbReference>
<sequence length="690" mass="73117">MSDPAGMEGLVSSAAQAAGGWLGALPIAQVATSADGTIVRWNRAAADLLGYGPQQVMGRHIADLLHPGVDRTLGRSLWEAATNRRGVMGTVTAWHADGHPLELEIWACPVPDQYDGPSALLVFAADAHAARRIRGSSAVWDGLFTRSPVGIGVLDTELRFLQVNPALEQMNGLSQAAHIGRRLTELLPEVNAHEMEEAMRQVLETGLPILDLRRTGRTPARPDRDRVWSCSYVRVEDPGGRPIGIVATLLDITEKQHAQVEAEAGRRRLALLSEASMRIGSSLEVERTAQELADLAVGRLADAVTVDVLESLARGDDTGSGLAGGTALRRLGKAPLTGSAVIGVLAPVGRTLTFPYAAPYTQALSARRPFVVPRLDEEAIAPAGRHTSRPARLLALGVHSMMMVPLVARETVLGVAGFYRTGPCGPFAADDVTLASELAARAAVGIDNARLYHREHDTALTLQRSMLPQHISPPPGVEVAHRYLPASDVNEVGGDWYDVLRLPGGRAAFLIGDVMGHGTAAAAVMGRLSASVRALARLDLPPPELLRQLEAALDDLAEPMLATMCYVVTDPATGRCSVARAGHPPPALLAPGRAARLLDIPPDPPLGVGHPRYTTTHLTLEPGSILVLYTDGLIEARGSDIDERLAELTGTLSEEPHPTLAGLADGLLARLVPASADDDIALLIARIQPP</sequence>
<dbReference type="Gene3D" id="3.60.40.10">
    <property type="entry name" value="PPM-type phosphatase domain"/>
    <property type="match status" value="1"/>
</dbReference>
<dbReference type="CDD" id="cd00130">
    <property type="entry name" value="PAS"/>
    <property type="match status" value="2"/>
</dbReference>
<dbReference type="Pfam" id="PF01590">
    <property type="entry name" value="GAF"/>
    <property type="match status" value="1"/>
</dbReference>
<protein>
    <recommendedName>
        <fullName evidence="1">protein-serine/threonine phosphatase</fullName>
        <ecNumber evidence="1">3.1.3.16</ecNumber>
    </recommendedName>
    <alternativeName>
        <fullName evidence="15">Protein-serine/threonine phosphatase</fullName>
    </alternativeName>
    <alternativeName>
        <fullName evidence="14">Serine/threonine-protein kinase</fullName>
    </alternativeName>
</protein>
<keyword evidence="11" id="KW-0464">Manganese</keyword>
<dbReference type="InterPro" id="IPR036457">
    <property type="entry name" value="PPM-type-like_dom_sf"/>
</dbReference>
<evidence type="ECO:0000256" key="5">
    <source>
        <dbReference type="ARBA" id="ARBA00022741"/>
    </source>
</evidence>
<dbReference type="Pfam" id="PF00989">
    <property type="entry name" value="PAS"/>
    <property type="match status" value="1"/>
</dbReference>
<dbReference type="InterPro" id="IPR000014">
    <property type="entry name" value="PAS"/>
</dbReference>
<keyword evidence="9" id="KW-0460">Magnesium</keyword>
<keyword evidence="5" id="KW-0547">Nucleotide-binding</keyword>
<dbReference type="SUPFAM" id="SSF55781">
    <property type="entry name" value="GAF domain-like"/>
    <property type="match status" value="1"/>
</dbReference>
<keyword evidence="8" id="KW-0067">ATP-binding</keyword>
<evidence type="ECO:0000313" key="18">
    <source>
        <dbReference type="EMBL" id="AXE24508.1"/>
    </source>
</evidence>
<evidence type="ECO:0000256" key="11">
    <source>
        <dbReference type="ARBA" id="ARBA00023211"/>
    </source>
</evidence>
<dbReference type="EC" id="3.1.3.16" evidence="1"/>
<organism evidence="18 19">
    <name type="scientific">Streptomyces globosus</name>
    <dbReference type="NCBI Taxonomy" id="68209"/>
    <lineage>
        <taxon>Bacteria</taxon>
        <taxon>Bacillati</taxon>
        <taxon>Actinomycetota</taxon>
        <taxon>Actinomycetes</taxon>
        <taxon>Kitasatosporales</taxon>
        <taxon>Streptomycetaceae</taxon>
        <taxon>Streptomyces</taxon>
    </lineage>
</organism>
<feature type="domain" description="PPM-type phosphatase" evidence="17">
    <location>
        <begin position="478"/>
        <end position="687"/>
    </location>
</feature>
<dbReference type="InterPro" id="IPR003018">
    <property type="entry name" value="GAF"/>
</dbReference>
<dbReference type="PANTHER" id="PTHR43156">
    <property type="entry name" value="STAGE II SPORULATION PROTEIN E-RELATED"/>
    <property type="match status" value="1"/>
</dbReference>
<keyword evidence="4" id="KW-0479">Metal-binding</keyword>
<gene>
    <name evidence="18" type="ORF">C0216_14505</name>
</gene>
<dbReference type="Gene3D" id="3.30.450.20">
    <property type="entry name" value="PAS domain"/>
    <property type="match status" value="2"/>
</dbReference>
<evidence type="ECO:0000256" key="10">
    <source>
        <dbReference type="ARBA" id="ARBA00022912"/>
    </source>
</evidence>
<feature type="domain" description="PAS" evidence="16">
    <location>
        <begin position="153"/>
        <end position="206"/>
    </location>
</feature>
<evidence type="ECO:0000256" key="2">
    <source>
        <dbReference type="ARBA" id="ARBA00022553"/>
    </source>
</evidence>
<evidence type="ECO:0000256" key="1">
    <source>
        <dbReference type="ARBA" id="ARBA00013081"/>
    </source>
</evidence>
<evidence type="ECO:0000256" key="4">
    <source>
        <dbReference type="ARBA" id="ARBA00022723"/>
    </source>
</evidence>
<evidence type="ECO:0000313" key="19">
    <source>
        <dbReference type="Proteomes" id="UP000252004"/>
    </source>
</evidence>
<dbReference type="GO" id="GO:0046872">
    <property type="term" value="F:metal ion binding"/>
    <property type="evidence" value="ECO:0007669"/>
    <property type="project" value="UniProtKB-KW"/>
</dbReference>
<dbReference type="GO" id="GO:0016301">
    <property type="term" value="F:kinase activity"/>
    <property type="evidence" value="ECO:0007669"/>
    <property type="project" value="UniProtKB-KW"/>
</dbReference>
<evidence type="ECO:0000256" key="14">
    <source>
        <dbReference type="ARBA" id="ARBA00075117"/>
    </source>
</evidence>
<dbReference type="GO" id="GO:0005524">
    <property type="term" value="F:ATP binding"/>
    <property type="evidence" value="ECO:0007669"/>
    <property type="project" value="UniProtKB-KW"/>
</dbReference>
<keyword evidence="10" id="KW-0904">Protein phosphatase</keyword>
<comment type="catalytic activity">
    <reaction evidence="12">
        <text>O-phospho-L-seryl-[protein] + H2O = L-seryl-[protein] + phosphate</text>
        <dbReference type="Rhea" id="RHEA:20629"/>
        <dbReference type="Rhea" id="RHEA-COMP:9863"/>
        <dbReference type="Rhea" id="RHEA-COMP:11604"/>
        <dbReference type="ChEBI" id="CHEBI:15377"/>
        <dbReference type="ChEBI" id="CHEBI:29999"/>
        <dbReference type="ChEBI" id="CHEBI:43474"/>
        <dbReference type="ChEBI" id="CHEBI:83421"/>
        <dbReference type="EC" id="3.1.3.16"/>
    </reaction>
</comment>
<dbReference type="Pfam" id="PF07228">
    <property type="entry name" value="SpoIIE"/>
    <property type="match status" value="1"/>
</dbReference>
<keyword evidence="3" id="KW-0808">Transferase</keyword>
<accession>A0A344U0T7</accession>
<dbReference type="Pfam" id="PF08448">
    <property type="entry name" value="PAS_4"/>
    <property type="match status" value="1"/>
</dbReference>
<dbReference type="SUPFAM" id="SSF55785">
    <property type="entry name" value="PYP-like sensor domain (PAS domain)"/>
    <property type="match status" value="2"/>
</dbReference>
<dbReference type="SMART" id="SM00065">
    <property type="entry name" value="GAF"/>
    <property type="match status" value="1"/>
</dbReference>
<dbReference type="OrthoDB" id="118142at2"/>
<dbReference type="KEGG" id="sgz:C0216_14505"/>
<feature type="domain" description="PAS" evidence="16">
    <location>
        <begin position="30"/>
        <end position="84"/>
    </location>
</feature>
<dbReference type="InterPro" id="IPR013767">
    <property type="entry name" value="PAS_fold"/>
</dbReference>
<dbReference type="GO" id="GO:0006355">
    <property type="term" value="P:regulation of DNA-templated transcription"/>
    <property type="evidence" value="ECO:0007669"/>
    <property type="project" value="InterPro"/>
</dbReference>
<evidence type="ECO:0000256" key="12">
    <source>
        <dbReference type="ARBA" id="ARBA00047761"/>
    </source>
</evidence>
<evidence type="ECO:0000256" key="13">
    <source>
        <dbReference type="ARBA" id="ARBA00056274"/>
    </source>
</evidence>
<name>A0A344U0T7_9ACTN</name>
<evidence type="ECO:0000259" key="16">
    <source>
        <dbReference type="PROSITE" id="PS50112"/>
    </source>
</evidence>
<reference evidence="18 19" key="1">
    <citation type="submission" date="2018-01" db="EMBL/GenBank/DDBJ databases">
        <title>Draft genome Sequence of streptomyces globosus LZH-48.</title>
        <authorList>
            <person name="Ran K."/>
            <person name="Li Z."/>
            <person name="Wei S."/>
            <person name="Dong R."/>
        </authorList>
    </citation>
    <scope>NUCLEOTIDE SEQUENCE [LARGE SCALE GENOMIC DNA]</scope>
    <source>
        <strain evidence="18 19">LZH-48</strain>
    </source>
</reference>
<dbReference type="SUPFAM" id="SSF81606">
    <property type="entry name" value="PP2C-like"/>
    <property type="match status" value="1"/>
</dbReference>
<keyword evidence="7" id="KW-0378">Hydrolase</keyword>
<keyword evidence="6" id="KW-0418">Kinase</keyword>